<dbReference type="Proteomes" id="UP000030826">
    <property type="component" value="Unassembled WGS sequence"/>
</dbReference>
<dbReference type="STRING" id="370622.LA66_02510"/>
<dbReference type="OrthoDB" id="7906717at2"/>
<dbReference type="EMBL" id="JRFJ01000001">
    <property type="protein sequence ID" value="KHJ55547.1"/>
    <property type="molecule type" value="Genomic_DNA"/>
</dbReference>
<gene>
    <name evidence="3" type="ORF">LA66_02510</name>
</gene>
<dbReference type="RefSeq" id="WP_039188479.1">
    <property type="nucleotide sequence ID" value="NZ_JRFJ01000001.1"/>
</dbReference>
<feature type="region of interest" description="Disordered" evidence="1">
    <location>
        <begin position="27"/>
        <end position="48"/>
    </location>
</feature>
<dbReference type="AlphaFoldDB" id="A0A0B1Q9G0"/>
<evidence type="ECO:0000256" key="2">
    <source>
        <dbReference type="SAM" id="SignalP"/>
    </source>
</evidence>
<evidence type="ECO:0000256" key="1">
    <source>
        <dbReference type="SAM" id="MobiDB-lite"/>
    </source>
</evidence>
<feature type="signal peptide" evidence="2">
    <location>
        <begin position="1"/>
        <end position="20"/>
    </location>
</feature>
<proteinExistence type="predicted"/>
<sequence length="145" mass="15722">MDTRTGLVLAGLTALATVLATETAAQPYEPGPLGRVPGSSVSGMRIDGAPRVRRNVDIPRAKVFGDTVEERAYGREYDDSYLRPKVVQPRAAPPVELRATEGRSDLNTINSGVFSRSDPGVISRSGVTRPQLKPPRVRDRARIVE</sequence>
<name>A0A0B1Q9G0_9HYPH</name>
<protein>
    <submittedName>
        <fullName evidence="3">Uncharacterized protein</fullName>
    </submittedName>
</protein>
<feature type="chain" id="PRO_5002081304" evidence="2">
    <location>
        <begin position="21"/>
        <end position="145"/>
    </location>
</feature>
<keyword evidence="2" id="KW-0732">Signal</keyword>
<evidence type="ECO:0000313" key="3">
    <source>
        <dbReference type="EMBL" id="KHJ55547.1"/>
    </source>
</evidence>
<accession>A0A0B1Q9G0</accession>
<feature type="region of interest" description="Disordered" evidence="1">
    <location>
        <begin position="101"/>
        <end position="145"/>
    </location>
</feature>
<feature type="compositionally biased region" description="Polar residues" evidence="1">
    <location>
        <begin position="105"/>
        <end position="114"/>
    </location>
</feature>
<organism evidence="3 4">
    <name type="scientific">Aureimonas altamirensis</name>
    <dbReference type="NCBI Taxonomy" id="370622"/>
    <lineage>
        <taxon>Bacteria</taxon>
        <taxon>Pseudomonadati</taxon>
        <taxon>Pseudomonadota</taxon>
        <taxon>Alphaproteobacteria</taxon>
        <taxon>Hyphomicrobiales</taxon>
        <taxon>Aurantimonadaceae</taxon>
        <taxon>Aureimonas</taxon>
    </lineage>
</organism>
<comment type="caution">
    <text evidence="3">The sequence shown here is derived from an EMBL/GenBank/DDBJ whole genome shotgun (WGS) entry which is preliminary data.</text>
</comment>
<feature type="compositionally biased region" description="Basic and acidic residues" evidence="1">
    <location>
        <begin position="136"/>
        <end position="145"/>
    </location>
</feature>
<reference evidence="3 4" key="1">
    <citation type="submission" date="2014-09" db="EMBL/GenBank/DDBJ databases">
        <title>Isolation and characterization of Aurantimonas altamirensis ON-56566 from clinical sample following a dog bite.</title>
        <authorList>
            <person name="Eshaghi A."/>
            <person name="Li A."/>
            <person name="Shahinas D."/>
            <person name="Bahn P."/>
            <person name="Kus J.V."/>
            <person name="Patel S.N."/>
        </authorList>
    </citation>
    <scope>NUCLEOTIDE SEQUENCE [LARGE SCALE GENOMIC DNA]</scope>
    <source>
        <strain evidence="3 4">ON-56566</strain>
    </source>
</reference>
<evidence type="ECO:0000313" key="4">
    <source>
        <dbReference type="Proteomes" id="UP000030826"/>
    </source>
</evidence>